<organism evidence="1 2">
    <name type="scientific">Cynara cardunculus var. scolymus</name>
    <name type="common">Globe artichoke</name>
    <name type="synonym">Cynara scolymus</name>
    <dbReference type="NCBI Taxonomy" id="59895"/>
    <lineage>
        <taxon>Eukaryota</taxon>
        <taxon>Viridiplantae</taxon>
        <taxon>Streptophyta</taxon>
        <taxon>Embryophyta</taxon>
        <taxon>Tracheophyta</taxon>
        <taxon>Spermatophyta</taxon>
        <taxon>Magnoliopsida</taxon>
        <taxon>eudicotyledons</taxon>
        <taxon>Gunneridae</taxon>
        <taxon>Pentapetalae</taxon>
        <taxon>asterids</taxon>
        <taxon>campanulids</taxon>
        <taxon>Asterales</taxon>
        <taxon>Asteraceae</taxon>
        <taxon>Carduoideae</taxon>
        <taxon>Cardueae</taxon>
        <taxon>Carduinae</taxon>
        <taxon>Cynara</taxon>
    </lineage>
</organism>
<keyword evidence="2" id="KW-1185">Reference proteome</keyword>
<gene>
    <name evidence="1" type="ORF">Ccrd_012954</name>
</gene>
<dbReference type="AlphaFoldDB" id="A0A124SH76"/>
<comment type="caution">
    <text evidence="1">The sequence shown here is derived from an EMBL/GenBank/DDBJ whole genome shotgun (WGS) entry which is preliminary data.</text>
</comment>
<evidence type="ECO:0000313" key="1">
    <source>
        <dbReference type="EMBL" id="KVI08656.1"/>
    </source>
</evidence>
<dbReference type="Proteomes" id="UP000243975">
    <property type="component" value="Unassembled WGS sequence"/>
</dbReference>
<name>A0A124SH76_CYNCS</name>
<proteinExistence type="predicted"/>
<accession>A0A124SH76</accession>
<dbReference type="Gramene" id="KVI08656">
    <property type="protein sequence ID" value="KVI08656"/>
    <property type="gene ID" value="Ccrd_012954"/>
</dbReference>
<dbReference type="EMBL" id="LEKV01001099">
    <property type="protein sequence ID" value="KVI08656.1"/>
    <property type="molecule type" value="Genomic_DNA"/>
</dbReference>
<reference evidence="1 2" key="1">
    <citation type="journal article" date="2016" name="Sci. Rep.">
        <title>The genome sequence of the outbreeding globe artichoke constructed de novo incorporating a phase-aware low-pass sequencing strategy of F1 progeny.</title>
        <authorList>
            <person name="Scaglione D."/>
            <person name="Reyes-Chin-Wo S."/>
            <person name="Acquadro A."/>
            <person name="Froenicke L."/>
            <person name="Portis E."/>
            <person name="Beitel C."/>
            <person name="Tirone M."/>
            <person name="Mauro R."/>
            <person name="Lo Monaco A."/>
            <person name="Mauromicale G."/>
            <person name="Faccioli P."/>
            <person name="Cattivelli L."/>
            <person name="Rieseberg L."/>
            <person name="Michelmore R."/>
            <person name="Lanteri S."/>
        </authorList>
    </citation>
    <scope>NUCLEOTIDE SEQUENCE [LARGE SCALE GENOMIC DNA]</scope>
    <source>
        <strain evidence="1">2C</strain>
    </source>
</reference>
<evidence type="ECO:0000313" key="2">
    <source>
        <dbReference type="Proteomes" id="UP000243975"/>
    </source>
</evidence>
<sequence>MSFVLSIANKDLGLAVANSIEILEDFFRCNPSRCNNKRNRRERDGNASLEEILKPGVKGIVLKYIHDGIKK</sequence>
<protein>
    <submittedName>
        <fullName evidence="1">Uncharacterized protein</fullName>
    </submittedName>
</protein>